<feature type="transmembrane region" description="Helical" evidence="2">
    <location>
        <begin position="402"/>
        <end position="423"/>
    </location>
</feature>
<evidence type="ECO:0000313" key="3">
    <source>
        <dbReference type="EMBL" id="TPX57174.1"/>
    </source>
</evidence>
<organism evidence="3 4">
    <name type="scientific">Powellomyces hirtus</name>
    <dbReference type="NCBI Taxonomy" id="109895"/>
    <lineage>
        <taxon>Eukaryota</taxon>
        <taxon>Fungi</taxon>
        <taxon>Fungi incertae sedis</taxon>
        <taxon>Chytridiomycota</taxon>
        <taxon>Chytridiomycota incertae sedis</taxon>
        <taxon>Chytridiomycetes</taxon>
        <taxon>Spizellomycetales</taxon>
        <taxon>Powellomycetaceae</taxon>
        <taxon>Powellomyces</taxon>
    </lineage>
</organism>
<protein>
    <submittedName>
        <fullName evidence="3">Uncharacterized protein</fullName>
    </submittedName>
</protein>
<dbReference type="AlphaFoldDB" id="A0A507DZV3"/>
<accession>A0A507DZV3</accession>
<keyword evidence="2" id="KW-0812">Transmembrane</keyword>
<evidence type="ECO:0000256" key="1">
    <source>
        <dbReference type="SAM" id="MobiDB-lite"/>
    </source>
</evidence>
<dbReference type="Proteomes" id="UP000318582">
    <property type="component" value="Unassembled WGS sequence"/>
</dbReference>
<proteinExistence type="predicted"/>
<dbReference type="EMBL" id="QEAQ01000057">
    <property type="protein sequence ID" value="TPX57174.1"/>
    <property type="molecule type" value="Genomic_DNA"/>
</dbReference>
<reference evidence="3 4" key="1">
    <citation type="journal article" date="2019" name="Sci. Rep.">
        <title>Comparative genomics of chytrid fungi reveal insights into the obligate biotrophic and pathogenic lifestyle of Synchytrium endobioticum.</title>
        <authorList>
            <person name="van de Vossenberg B.T.L.H."/>
            <person name="Warris S."/>
            <person name="Nguyen H.D.T."/>
            <person name="van Gent-Pelzer M.P.E."/>
            <person name="Joly D.L."/>
            <person name="van de Geest H.C."/>
            <person name="Bonants P.J.M."/>
            <person name="Smith D.S."/>
            <person name="Levesque C.A."/>
            <person name="van der Lee T.A.J."/>
        </authorList>
    </citation>
    <scope>NUCLEOTIDE SEQUENCE [LARGE SCALE GENOMIC DNA]</scope>
    <source>
        <strain evidence="3 4">CBS 809.83</strain>
    </source>
</reference>
<gene>
    <name evidence="3" type="ORF">PhCBS80983_g04041</name>
</gene>
<keyword evidence="2" id="KW-0472">Membrane</keyword>
<feature type="region of interest" description="Disordered" evidence="1">
    <location>
        <begin position="493"/>
        <end position="527"/>
    </location>
</feature>
<evidence type="ECO:0000313" key="4">
    <source>
        <dbReference type="Proteomes" id="UP000318582"/>
    </source>
</evidence>
<feature type="transmembrane region" description="Helical" evidence="2">
    <location>
        <begin position="34"/>
        <end position="58"/>
    </location>
</feature>
<keyword evidence="4" id="KW-1185">Reference proteome</keyword>
<name>A0A507DZV3_9FUNG</name>
<evidence type="ECO:0000256" key="2">
    <source>
        <dbReference type="SAM" id="Phobius"/>
    </source>
</evidence>
<keyword evidence="2" id="KW-1133">Transmembrane helix</keyword>
<comment type="caution">
    <text evidence="3">The sequence shown here is derived from an EMBL/GenBank/DDBJ whole genome shotgun (WGS) entry which is preliminary data.</text>
</comment>
<feature type="compositionally biased region" description="Polar residues" evidence="1">
    <location>
        <begin position="501"/>
        <end position="512"/>
    </location>
</feature>
<sequence length="527" mass="57682">MQADARDTVGTDTTASQGGNSPRRFWADLKHGRLPIAAVLIAFIATLTIGVAFLAWGLTYAAASSSATTLGNSLENNILKRILSDVTFKLRSAEESVEHHILNWRRGFYNASTPAQVDTFLQLMHNSMVPRVELFTSSYFTSVPAGEMNGANYNPQTQVWNHWRHTNDTYQVITVNAAGDFIEAAPPQPGLNFITDFLQFGGAFWVDIVNITDTTSRGWTQVYPIERSLWKSYSGTVFDHRSVPVGVQSADMSAAFVADFLEGLSENIPYNNVLYAFEVQDDKDIVLASSIKGSLYVNTDLQDPTDPASGMHSVMTMADVAATDANVQGLSTYIAQHSGGTLKTFLANLPRDFSVDLKLPGGTFTMQIGEVNLGVANLHWAFVILISRNDVMAELQSSNKKAIGIIAAVVAAGCVLVMAYAFLLARAMLKIARDLKLLAAFKFQDVMQQDMDKETGLRRPKYSRIQELWRIQRAFHQMVVNFAGAVSQNRSFGDRAGGRRSTLQGATASNAPAPNIGSAKRTSKIEE</sequence>